<dbReference type="Pfam" id="PF05199">
    <property type="entry name" value="GMC_oxred_C"/>
    <property type="match status" value="2"/>
</dbReference>
<evidence type="ECO:0000256" key="9">
    <source>
        <dbReference type="ARBA" id="ARBA00034010"/>
    </source>
</evidence>
<comment type="catalytic activity">
    <reaction evidence="8">
        <text>pyranose + acceptor = pyranos-2-ulose + reduced acceptor.</text>
        <dbReference type="EC" id="1.1.99.29"/>
    </reaction>
</comment>
<evidence type="ECO:0000256" key="2">
    <source>
        <dbReference type="ARBA" id="ARBA00004613"/>
    </source>
</evidence>
<dbReference type="InterPro" id="IPR000172">
    <property type="entry name" value="GMC_OxRdtase_N"/>
</dbReference>
<evidence type="ECO:0000256" key="12">
    <source>
        <dbReference type="ARBA" id="ARBA00034059"/>
    </source>
</evidence>
<dbReference type="InterPro" id="IPR012132">
    <property type="entry name" value="GMC_OxRdtase"/>
</dbReference>
<proteinExistence type="inferred from homology"/>
<dbReference type="GO" id="GO:0005576">
    <property type="term" value="C:extracellular region"/>
    <property type="evidence" value="ECO:0007669"/>
    <property type="project" value="UniProtKB-SubCell"/>
</dbReference>
<evidence type="ECO:0000313" key="14">
    <source>
        <dbReference type="EMBL" id="KAJ3570890.1"/>
    </source>
</evidence>
<evidence type="ECO:0000256" key="10">
    <source>
        <dbReference type="ARBA" id="ARBA00034029"/>
    </source>
</evidence>
<comment type="catalytic activity">
    <reaction evidence="12">
        <text>a pyranoside + acceptor = a pyranosid-3,4-diulose + reduced acceptor.</text>
        <dbReference type="EC" id="1.1.99.29"/>
    </reaction>
</comment>
<gene>
    <name evidence="14" type="ORF">NP233_g4110</name>
</gene>
<comment type="catalytic activity">
    <reaction evidence="10">
        <text>pyranose + acceptor = pyranos-3-ulose + reduced acceptor.</text>
        <dbReference type="EC" id="1.1.99.29"/>
    </reaction>
</comment>
<dbReference type="InterPro" id="IPR007867">
    <property type="entry name" value="GMC_OxRtase_C"/>
</dbReference>
<evidence type="ECO:0000256" key="6">
    <source>
        <dbReference type="ARBA" id="ARBA00022525"/>
    </source>
</evidence>
<dbReference type="Proteomes" id="UP001213000">
    <property type="component" value="Unassembled WGS sequence"/>
</dbReference>
<evidence type="ECO:0000256" key="8">
    <source>
        <dbReference type="ARBA" id="ARBA00033986"/>
    </source>
</evidence>
<evidence type="ECO:0000256" key="1">
    <source>
        <dbReference type="ARBA" id="ARBA00001974"/>
    </source>
</evidence>
<sequence>MWPFGSSYPEVSFHQLHEKYDYVVVGGGTAGCVLANRLSASPDNTVLLVERGPVADTWASRVPLLSSNFSGGASSQKRSTEYQTELRRQVQLVNGSALGGTSRINQMLYTRGVQREYDIWAESGCEGWAWKDVEPYFKKSERALDETDDPDCHGKNGEWRNRTDPFFFPGYHKALASCKNIGFPFIGDINSTKNSPFGCAQLYFTRDENQHRNSTYHAFLPANLVKRRRRNLHILTNALAEKIVVGHRNGEPWAEGLQIASRSGSNRKIVTAEHEIILCGGAFGSPQLLMLSGIGPAEHLKEHGIPVVKDLPAVGENLQDHLGVTIAYRVPMEHSLLSIEKSLWLFLTHLFYWLFRGTGMLLAPVLQLAIFFSSSSLNSEGLPIEKRPVDPDILPDIELIPMAYYGFPSDFNKSRGVFSLMTMLLHPQSTGNLRLTSTVPDAPLSIDPKYLSNSDDLEPLHAGLKLALRIAEDMRNCGYPLDNWEEEMPQGEDDESLDEFIRRRSSTTYHYSSTCRMGPDEDAPGGGAAVDEQLRVFGVQGLRVADASVFPWVLGAHLQAPVVMVAENHQDGKMWPFSSESYPEITLDGLRKKYDYIIVGGGTAGCALANRLSAASENTVLLIERGPVADSWASRVPLLSSDFSSDGTRSQKRMSEYQPGLEKQFQLINGSALGGSSRINQMLYLRGVKKEYDMWAETGCKGWSWDDVEPFFKESECFLGESSDSKCHGTQGEWKNRTGPLFFPGFQKVVESCKNISLPYVGDFNSTNNPVIGCGQLHFTRDENQHRNSTYHAFLPSQVVRQRPNLHICTNAIVEKVIVNQGINGPTTDGVQLSSRFNTQRKTVACEREVILCAGPFGSPHILMLSGIGPAQHLKEVGIPLHKDLPVGENLQDHFAVSVAHRIPMSHSLVSLETRPWIFIIELFKWLIWGTGMLLAPVLQLAVFASSSQLDPEGRPILAKQNSIDEIPDIEIMPMAYDSSDHGFDKSRGVFSFLCVLLRPKSKGTVRLTSKAYDAPLQIDPRYLSNPDDFLPLRAVLRLTRRISEGMRASGYPIEDWKTEMPQGEDDASLDKFIRWRNRTTYHYSSTCRMGPSEDAPEGGAVVDEKLRVFGVNKLRVADSSVFPWVLGTHLQAPTVMVAEKCAHMILNPKKD</sequence>
<dbReference type="SUPFAM" id="SSF51905">
    <property type="entry name" value="FAD/NAD(P)-binding domain"/>
    <property type="match status" value="2"/>
</dbReference>
<comment type="function">
    <text evidence="7">Catalyzes the single-oxidation or sequential double oxidation reaction of carbohydrates primarily at carbon-2 and/or carbon-3 with the concomitant reduction of the flavin. The enzyme exhibits a broad sugar substrate specificity, oxidizing different aldopyranoses to the corresponding C-1, C-2, C-3 or C-1,2, C-2,3 and C-3,4 (di)dehydro sugars with substrate-specific regioselectivity. Accepts only a narrow range of electron acceptors such as substituted benzoquinones and complexed metal ions and reacts extremely slowly with O(2) as acceptor. May play a role in the natural recycling of plant matter by oxidizing all major monosaccharides in lignocellulose and by reducing quinone compounds or reactive radical species generated during lignin depolymerization.</text>
</comment>
<comment type="cofactor">
    <cofactor evidence="1">
        <name>FAD</name>
        <dbReference type="ChEBI" id="CHEBI:57692"/>
    </cofactor>
</comment>
<comment type="subcellular location">
    <subcellularLocation>
        <location evidence="2">Secreted</location>
    </subcellularLocation>
</comment>
<evidence type="ECO:0000256" key="7">
    <source>
        <dbReference type="ARBA" id="ARBA00024699"/>
    </source>
</evidence>
<evidence type="ECO:0000256" key="11">
    <source>
        <dbReference type="ARBA" id="ARBA00034050"/>
    </source>
</evidence>
<dbReference type="PROSITE" id="PS00624">
    <property type="entry name" value="GMC_OXRED_2"/>
    <property type="match status" value="2"/>
</dbReference>
<dbReference type="SUPFAM" id="SSF54373">
    <property type="entry name" value="FAD-linked reductases, C-terminal domain"/>
    <property type="match status" value="2"/>
</dbReference>
<keyword evidence="6" id="KW-0964">Secreted</keyword>
<comment type="catalytic activity">
    <reaction evidence="9">
        <text>pyranose + acceptor = pyranos-2,3-diulose + reduced acceptor.</text>
        <dbReference type="EC" id="1.1.99.29"/>
    </reaction>
</comment>
<evidence type="ECO:0000256" key="4">
    <source>
        <dbReference type="ARBA" id="ARBA00011245"/>
    </source>
</evidence>
<evidence type="ECO:0000259" key="13">
    <source>
        <dbReference type="PROSITE" id="PS00624"/>
    </source>
</evidence>
<comment type="subunit">
    <text evidence="4">Monomer.</text>
</comment>
<comment type="catalytic activity">
    <reaction evidence="11">
        <text>a pyranoside + acceptor = a pyranosid-3-ulose + reduced acceptor.</text>
        <dbReference type="EC" id="1.1.99.29"/>
    </reaction>
</comment>
<reference evidence="14" key="1">
    <citation type="submission" date="2022-07" db="EMBL/GenBank/DDBJ databases">
        <title>Genome Sequence of Leucocoprinus birnbaumii.</title>
        <authorList>
            <person name="Buettner E."/>
        </authorList>
    </citation>
    <scope>NUCLEOTIDE SEQUENCE</scope>
    <source>
        <strain evidence="14">VT141</strain>
    </source>
</reference>
<keyword evidence="15" id="KW-1185">Reference proteome</keyword>
<dbReference type="GO" id="GO:0033718">
    <property type="term" value="F:pyranose dehydrogenase (acceptor) activity"/>
    <property type="evidence" value="ECO:0007669"/>
    <property type="project" value="UniProtKB-EC"/>
</dbReference>
<evidence type="ECO:0000256" key="5">
    <source>
        <dbReference type="ARBA" id="ARBA00013177"/>
    </source>
</evidence>
<dbReference type="Pfam" id="PF00732">
    <property type="entry name" value="GMC_oxred_N"/>
    <property type="match status" value="2"/>
</dbReference>
<dbReference type="EC" id="1.1.99.29" evidence="5"/>
<comment type="caution">
    <text evidence="14">The sequence shown here is derived from an EMBL/GenBank/DDBJ whole genome shotgun (WGS) entry which is preliminary data.</text>
</comment>
<protein>
    <recommendedName>
        <fullName evidence="5">pyranose dehydrogenase (acceptor)</fullName>
        <ecNumber evidence="5">1.1.99.29</ecNumber>
    </recommendedName>
</protein>
<name>A0AAD5VVR2_9AGAR</name>
<evidence type="ECO:0000313" key="15">
    <source>
        <dbReference type="Proteomes" id="UP001213000"/>
    </source>
</evidence>
<evidence type="ECO:0000256" key="3">
    <source>
        <dbReference type="ARBA" id="ARBA00010790"/>
    </source>
</evidence>
<dbReference type="InterPro" id="IPR036188">
    <property type="entry name" value="FAD/NAD-bd_sf"/>
</dbReference>
<dbReference type="Gene3D" id="3.50.50.60">
    <property type="entry name" value="FAD/NAD(P)-binding domain"/>
    <property type="match status" value="2"/>
</dbReference>
<dbReference type="AlphaFoldDB" id="A0AAD5VVR2"/>
<comment type="similarity">
    <text evidence="3">Belongs to the GMC oxidoreductase family.</text>
</comment>
<dbReference type="PANTHER" id="PTHR11552">
    <property type="entry name" value="GLUCOSE-METHANOL-CHOLINE GMC OXIDOREDUCTASE"/>
    <property type="match status" value="1"/>
</dbReference>
<dbReference type="GO" id="GO:0050660">
    <property type="term" value="F:flavin adenine dinucleotide binding"/>
    <property type="evidence" value="ECO:0007669"/>
    <property type="project" value="InterPro"/>
</dbReference>
<dbReference type="Gene3D" id="3.30.560.10">
    <property type="entry name" value="Glucose Oxidase, domain 3"/>
    <property type="match status" value="2"/>
</dbReference>
<organism evidence="14 15">
    <name type="scientific">Leucocoprinus birnbaumii</name>
    <dbReference type="NCBI Taxonomy" id="56174"/>
    <lineage>
        <taxon>Eukaryota</taxon>
        <taxon>Fungi</taxon>
        <taxon>Dikarya</taxon>
        <taxon>Basidiomycota</taxon>
        <taxon>Agaricomycotina</taxon>
        <taxon>Agaricomycetes</taxon>
        <taxon>Agaricomycetidae</taxon>
        <taxon>Agaricales</taxon>
        <taxon>Agaricineae</taxon>
        <taxon>Agaricaceae</taxon>
        <taxon>Leucocoprinus</taxon>
    </lineage>
</organism>
<accession>A0AAD5VVR2</accession>
<feature type="domain" description="Glucose-methanol-choline oxidoreductase N-terminal" evidence="13">
    <location>
        <begin position="281"/>
        <end position="295"/>
    </location>
</feature>
<dbReference type="PANTHER" id="PTHR11552:SF219">
    <property type="entry name" value="GLUCOSE-METHANOL-CHOLINE OXIDOREDUCTASE N-TERMINAL DOMAIN-CONTAINING PROTEIN"/>
    <property type="match status" value="1"/>
</dbReference>
<dbReference type="EMBL" id="JANIEX010000213">
    <property type="protein sequence ID" value="KAJ3570890.1"/>
    <property type="molecule type" value="Genomic_DNA"/>
</dbReference>
<feature type="domain" description="Glucose-methanol-choline oxidoreductase N-terminal" evidence="13">
    <location>
        <begin position="855"/>
        <end position="869"/>
    </location>
</feature>